<reference evidence="4" key="1">
    <citation type="journal article" date="2019" name="Int. J. Syst. Evol. Microbiol.">
        <title>The Global Catalogue of Microorganisms (GCM) 10K type strain sequencing project: providing services to taxonomists for standard genome sequencing and annotation.</title>
        <authorList>
            <consortium name="The Broad Institute Genomics Platform"/>
            <consortium name="The Broad Institute Genome Sequencing Center for Infectious Disease"/>
            <person name="Wu L."/>
            <person name="Ma J."/>
        </authorList>
    </citation>
    <scope>NUCLEOTIDE SEQUENCE [LARGE SCALE GENOMIC DNA]</scope>
    <source>
        <strain evidence="4">DT72</strain>
    </source>
</reference>
<evidence type="ECO:0000256" key="1">
    <source>
        <dbReference type="PROSITE-ProRule" id="PRU00244"/>
    </source>
</evidence>
<keyword evidence="1" id="KW-0812">Transmembrane</keyword>
<feature type="transmembrane region" description="Helical" evidence="1">
    <location>
        <begin position="116"/>
        <end position="138"/>
    </location>
</feature>
<comment type="caution">
    <text evidence="3">The sequence shown here is derived from an EMBL/GenBank/DDBJ whole genome shotgun (WGS) entry which is preliminary data.</text>
</comment>
<keyword evidence="1" id="KW-0472">Membrane</keyword>
<feature type="transmembrane region" description="Helical" evidence="1">
    <location>
        <begin position="12"/>
        <end position="33"/>
    </location>
</feature>
<feature type="transmembrane region" description="Helical" evidence="1">
    <location>
        <begin position="221"/>
        <end position="244"/>
    </location>
</feature>
<evidence type="ECO:0000313" key="3">
    <source>
        <dbReference type="EMBL" id="MFD1812327.1"/>
    </source>
</evidence>
<dbReference type="RefSeq" id="WP_378484839.1">
    <property type="nucleotide sequence ID" value="NZ_JBHUFB010000009.1"/>
</dbReference>
<evidence type="ECO:0000259" key="2">
    <source>
        <dbReference type="PROSITE" id="PS50924"/>
    </source>
</evidence>
<gene>
    <name evidence="3" type="ORF">ACFSJG_08895</name>
</gene>
<sequence>MSDDQVHHLSIGVWVIFLAVGIAVIGTYVGVACARRASFAPTRTLLWTLLSATSTAVVTFWLPNVVLMAGFSVDGSTVRFDPTLMVISFFLCLVAVLAGLTIVSRRVGRADGAGDARILTVMGAAVVTGLGVSGGYYLSMTAIEVQGRTYMDAALIAVAAVVAVIASIGILWMCVADVPRPVLAGGSLAVALAPLLMHAAMMSALRVRLDAGSATPPGVELFTILFPGFVLGMLVLTVPIAALLMAPDRTTAELEARARTWSQREVEHH</sequence>
<feature type="transmembrane region" description="Helical" evidence="1">
    <location>
        <begin position="182"/>
        <end position="201"/>
    </location>
</feature>
<feature type="domain" description="MHYT" evidence="2">
    <location>
        <begin position="11"/>
        <end position="208"/>
    </location>
</feature>
<dbReference type="PROSITE" id="PS50924">
    <property type="entry name" value="MHYT"/>
    <property type="match status" value="1"/>
</dbReference>
<dbReference type="Proteomes" id="UP001597286">
    <property type="component" value="Unassembled WGS sequence"/>
</dbReference>
<proteinExistence type="predicted"/>
<protein>
    <submittedName>
        <fullName evidence="3">MHYT domain-containing protein</fullName>
    </submittedName>
</protein>
<feature type="transmembrane region" description="Helical" evidence="1">
    <location>
        <begin position="83"/>
        <end position="104"/>
    </location>
</feature>
<keyword evidence="1" id="KW-1133">Transmembrane helix</keyword>
<accession>A0ABW4P1H1</accession>
<feature type="transmembrane region" description="Helical" evidence="1">
    <location>
        <begin position="45"/>
        <end position="63"/>
    </location>
</feature>
<name>A0ABW4P1H1_9NOCA</name>
<evidence type="ECO:0000313" key="4">
    <source>
        <dbReference type="Proteomes" id="UP001597286"/>
    </source>
</evidence>
<keyword evidence="4" id="KW-1185">Reference proteome</keyword>
<organism evidence="3 4">
    <name type="scientific">Rhodococcus gannanensis</name>
    <dbReference type="NCBI Taxonomy" id="1960308"/>
    <lineage>
        <taxon>Bacteria</taxon>
        <taxon>Bacillati</taxon>
        <taxon>Actinomycetota</taxon>
        <taxon>Actinomycetes</taxon>
        <taxon>Mycobacteriales</taxon>
        <taxon>Nocardiaceae</taxon>
        <taxon>Rhodococcus</taxon>
    </lineage>
</organism>
<dbReference type="InterPro" id="IPR005330">
    <property type="entry name" value="MHYT_dom"/>
</dbReference>
<dbReference type="EMBL" id="JBHUFB010000009">
    <property type="protein sequence ID" value="MFD1812327.1"/>
    <property type="molecule type" value="Genomic_DNA"/>
</dbReference>
<dbReference type="Pfam" id="PF03707">
    <property type="entry name" value="MHYT"/>
    <property type="match status" value="2"/>
</dbReference>
<feature type="transmembrane region" description="Helical" evidence="1">
    <location>
        <begin position="150"/>
        <end position="175"/>
    </location>
</feature>